<proteinExistence type="inferred from homology"/>
<dbReference type="InterPro" id="IPR023614">
    <property type="entry name" value="Porin_dom_sf"/>
</dbReference>
<evidence type="ECO:0008006" key="6">
    <source>
        <dbReference type="Google" id="ProtNLM"/>
    </source>
</evidence>
<dbReference type="GO" id="GO:0005741">
    <property type="term" value="C:mitochondrial outer membrane"/>
    <property type="evidence" value="ECO:0007669"/>
    <property type="project" value="EnsemblFungi"/>
</dbReference>
<dbReference type="InterPro" id="IPR001925">
    <property type="entry name" value="Porin_Euk"/>
</dbReference>
<evidence type="ECO:0000256" key="2">
    <source>
        <dbReference type="ARBA" id="ARBA00022452"/>
    </source>
</evidence>
<dbReference type="GO" id="GO:0045454">
    <property type="term" value="P:cell redox homeostasis"/>
    <property type="evidence" value="ECO:0007669"/>
    <property type="project" value="EnsemblFungi"/>
</dbReference>
<dbReference type="GO" id="GO:0015288">
    <property type="term" value="F:porin activity"/>
    <property type="evidence" value="ECO:0007669"/>
    <property type="project" value="UniProtKB-KW"/>
</dbReference>
<keyword evidence="2" id="KW-1134">Transmembrane beta strand</keyword>
<dbReference type="PANTHER" id="PTHR11743">
    <property type="entry name" value="VOLTAGE-DEPENDENT ANION-SELECTIVE CHANNEL"/>
    <property type="match status" value="1"/>
</dbReference>
<dbReference type="Pfam" id="PF01459">
    <property type="entry name" value="Porin_3"/>
    <property type="match status" value="1"/>
</dbReference>
<dbReference type="GO" id="GO:0051027">
    <property type="term" value="P:DNA transport"/>
    <property type="evidence" value="ECO:0007669"/>
    <property type="project" value="EnsemblFungi"/>
</dbReference>
<evidence type="ECO:0000313" key="5">
    <source>
        <dbReference type="Proteomes" id="UP000000689"/>
    </source>
</evidence>
<evidence type="ECO:0000256" key="3">
    <source>
        <dbReference type="ARBA" id="ARBA00023114"/>
    </source>
</evidence>
<evidence type="ECO:0000256" key="1">
    <source>
        <dbReference type="ARBA" id="ARBA00007780"/>
    </source>
</evidence>
<dbReference type="PRINTS" id="PR00185">
    <property type="entry name" value="EUKARYTPORIN"/>
</dbReference>
<reference evidence="4 5" key="1">
    <citation type="journal article" date="2011" name="Proc. Natl. Acad. Sci. U.S.A.">
        <title>Evolutionary erosion of yeast sex chromosomes by mating-type switching accidents.</title>
        <authorList>
            <person name="Gordon J.L."/>
            <person name="Armisen D."/>
            <person name="Proux-Wera E."/>
            <person name="Oheigeartaigh S.S."/>
            <person name="Byrne K.P."/>
            <person name="Wolfe K.H."/>
        </authorList>
    </citation>
    <scope>NUCLEOTIDE SEQUENCE [LARGE SCALE GENOMIC DNA]</scope>
    <source>
        <strain evidence="5">ATCC 10597 / BCRC 20456 / CBS 421 / NBRC 0211 / NRRL Y-12639</strain>
    </source>
</reference>
<organism evidence="4 5">
    <name type="scientific">Naumovozyma dairenensis (strain ATCC 10597 / BCRC 20456 / CBS 421 / NBRC 0211 / NRRL Y-12639)</name>
    <name type="common">Saccharomyces dairenensis</name>
    <dbReference type="NCBI Taxonomy" id="1071378"/>
    <lineage>
        <taxon>Eukaryota</taxon>
        <taxon>Fungi</taxon>
        <taxon>Dikarya</taxon>
        <taxon>Ascomycota</taxon>
        <taxon>Saccharomycotina</taxon>
        <taxon>Saccharomycetes</taxon>
        <taxon>Saccharomycetales</taxon>
        <taxon>Saccharomycetaceae</taxon>
        <taxon>Naumovozyma</taxon>
    </lineage>
</organism>
<dbReference type="InterPro" id="IPR027246">
    <property type="entry name" value="Porin_Euk/Tom40"/>
</dbReference>
<dbReference type="OMA" id="KPCCSHE"/>
<dbReference type="Gene3D" id="2.40.160.10">
    <property type="entry name" value="Porin"/>
    <property type="match status" value="1"/>
</dbReference>
<dbReference type="PROSITE" id="PS00558">
    <property type="entry name" value="EUKARYOTIC_PORIN"/>
    <property type="match status" value="1"/>
</dbReference>
<evidence type="ECO:0000313" key="4">
    <source>
        <dbReference type="EMBL" id="CCD23405.1"/>
    </source>
</evidence>
<dbReference type="HOGENOM" id="CLU_044399_0_1_1"/>
<keyword evidence="3" id="KW-0406">Ion transport</keyword>
<dbReference type="PANTHER" id="PTHR11743:SF70">
    <property type="entry name" value="GH26960P-RELATED"/>
    <property type="match status" value="1"/>
</dbReference>
<dbReference type="STRING" id="1071378.G0W6J4"/>
<dbReference type="Proteomes" id="UP000000689">
    <property type="component" value="Chromosome 2"/>
</dbReference>
<keyword evidence="2" id="KW-0472">Membrane</keyword>
<keyword evidence="3" id="KW-0626">Porin</keyword>
<dbReference type="GeneID" id="11498270"/>
<keyword evidence="5" id="KW-1185">Reference proteome</keyword>
<sequence>MAPPFFPDISKNINNLLNNDFYHSTPAAIKVNTTTNNGVKFTVNAKQPVKEGALQADVESKFFEKTTGVTLTQGWSNQNRLNTKIELASLAPGLKSELITSYTPSVGAKNAKVNMSFVQPFFAAKGTFDIFKSPLFIGNLTLAHEGVVGGAEFGYDITGGTISRYALCLGYSARDYNLALSINDARITSASFYQSVSKILQVGAKATLNPQRGSNVGIEFATKYNPDPTSQIKAKINDGGLLTLSYKQDLRPGITLGVGTSLDALKLDEPIHKLGWSLTFSA</sequence>
<keyword evidence="2" id="KW-0812">Transmembrane</keyword>
<dbReference type="AlphaFoldDB" id="G0W6J4"/>
<dbReference type="eggNOG" id="KOG3126">
    <property type="taxonomic scope" value="Eukaryota"/>
</dbReference>
<dbReference type="EMBL" id="HE580268">
    <property type="protein sequence ID" value="CCD23405.1"/>
    <property type="molecule type" value="Genomic_DNA"/>
</dbReference>
<accession>G0W6J4</accession>
<dbReference type="GO" id="GO:0046930">
    <property type="term" value="C:pore complex"/>
    <property type="evidence" value="ECO:0007669"/>
    <property type="project" value="UniProtKB-KW"/>
</dbReference>
<protein>
    <recommendedName>
        <fullName evidence="6">Mitochondrial outer membrane protein porin</fullName>
    </recommendedName>
</protein>
<gene>
    <name evidence="4" type="primary">NDAI0B03710</name>
    <name evidence="4" type="ordered locus">NDAI_0B03710</name>
</gene>
<dbReference type="RefSeq" id="XP_003668648.1">
    <property type="nucleotide sequence ID" value="XM_003668600.1"/>
</dbReference>
<keyword evidence="3" id="KW-0813">Transport</keyword>
<dbReference type="CDD" id="cd07306">
    <property type="entry name" value="Porin3_VDAC"/>
    <property type="match status" value="1"/>
</dbReference>
<comment type="similarity">
    <text evidence="1">Belongs to the eukaryotic mitochondrial porin family.</text>
</comment>
<dbReference type="GO" id="GO:0008308">
    <property type="term" value="F:voltage-gated monoatomic anion channel activity"/>
    <property type="evidence" value="ECO:0007669"/>
    <property type="project" value="InterPro"/>
</dbReference>
<name>G0W6J4_NAUDC</name>
<dbReference type="KEGG" id="ndi:NDAI_0B03710"/>
<dbReference type="OrthoDB" id="7827681at2759"/>